<protein>
    <submittedName>
        <fullName evidence="4">Glycosyltransferase involved in cell wall bisynthesis</fullName>
    </submittedName>
</protein>
<evidence type="ECO:0000313" key="4">
    <source>
        <dbReference type="EMBL" id="SIQ39167.1"/>
    </source>
</evidence>
<evidence type="ECO:0000259" key="3">
    <source>
        <dbReference type="Pfam" id="PF13439"/>
    </source>
</evidence>
<dbReference type="AlphaFoldDB" id="A0A1N6SDU0"/>
<sequence length="370" mass="42576">MRIGFEAKRVFHNNTGLGNYGRDVIRILKEHSPICNFLLYNTKPPKTKRIENSRNIETIYPISFFWKKFSSLWRLGPVIKQIKNDHLDIYHGLSGEVPYGLKKNNVPTVVTIHDLIFLSHPQYYSFFDRFIYKKKFNHAVHKADKVIAISEQTKRDIIKYLNIDKKKIEVIYQGCNNAFKETYGDNEKEEVKDKYNLPLEFILNVGTIEERKNVLTLVKAIKDTGFHLILVGGEKGYATKVHNFIKENNMQSQVSFLKNVPTKDLAIIYQLATVFCYPSLCEGFGIPIIEALFSGLPVITTNFGCFPEAAGPTSLYVDPTDQNQIKTKIKQLFNDPELRTTMKISGLAYVQKFSDENVAKNLMNLYKKVL</sequence>
<dbReference type="Proteomes" id="UP000186953">
    <property type="component" value="Unassembled WGS sequence"/>
</dbReference>
<evidence type="ECO:0000256" key="1">
    <source>
        <dbReference type="ARBA" id="ARBA00022679"/>
    </source>
</evidence>
<dbReference type="OrthoDB" id="798298at2"/>
<dbReference type="RefSeq" id="WP_076547801.1">
    <property type="nucleotide sequence ID" value="NZ_FTMA01000001.1"/>
</dbReference>
<keyword evidence="1 4" id="KW-0808">Transferase</keyword>
<dbReference type="CDD" id="cd03809">
    <property type="entry name" value="GT4_MtfB-like"/>
    <property type="match status" value="1"/>
</dbReference>
<evidence type="ECO:0000259" key="2">
    <source>
        <dbReference type="Pfam" id="PF00534"/>
    </source>
</evidence>
<keyword evidence="5" id="KW-1185">Reference proteome</keyword>
<dbReference type="STRING" id="228959.SAMN05421797_1011624"/>
<accession>A0A1N6SDU0</accession>
<organism evidence="4 5">
    <name type="scientific">Maribacter ulvicola</name>
    <dbReference type="NCBI Taxonomy" id="228959"/>
    <lineage>
        <taxon>Bacteria</taxon>
        <taxon>Pseudomonadati</taxon>
        <taxon>Bacteroidota</taxon>
        <taxon>Flavobacteriia</taxon>
        <taxon>Flavobacteriales</taxon>
        <taxon>Flavobacteriaceae</taxon>
        <taxon>Maribacter</taxon>
    </lineage>
</organism>
<reference evidence="5" key="1">
    <citation type="submission" date="2017-01" db="EMBL/GenBank/DDBJ databases">
        <authorList>
            <person name="Varghese N."/>
            <person name="Submissions S."/>
        </authorList>
    </citation>
    <scope>NUCLEOTIDE SEQUENCE [LARGE SCALE GENOMIC DNA]</scope>
    <source>
        <strain evidence="5">DSM 15366</strain>
    </source>
</reference>
<dbReference type="Pfam" id="PF13439">
    <property type="entry name" value="Glyco_transf_4"/>
    <property type="match status" value="1"/>
</dbReference>
<feature type="domain" description="Glycosyl transferase family 1" evidence="2">
    <location>
        <begin position="192"/>
        <end position="343"/>
    </location>
</feature>
<name>A0A1N6SDU0_9FLAO</name>
<dbReference type="InterPro" id="IPR001296">
    <property type="entry name" value="Glyco_trans_1"/>
</dbReference>
<dbReference type="GO" id="GO:0016757">
    <property type="term" value="F:glycosyltransferase activity"/>
    <property type="evidence" value="ECO:0007669"/>
    <property type="project" value="InterPro"/>
</dbReference>
<evidence type="ECO:0000313" key="5">
    <source>
        <dbReference type="Proteomes" id="UP000186953"/>
    </source>
</evidence>
<dbReference type="SUPFAM" id="SSF53756">
    <property type="entry name" value="UDP-Glycosyltransferase/glycogen phosphorylase"/>
    <property type="match status" value="1"/>
</dbReference>
<dbReference type="GO" id="GO:0009103">
    <property type="term" value="P:lipopolysaccharide biosynthetic process"/>
    <property type="evidence" value="ECO:0007669"/>
    <property type="project" value="TreeGrafter"/>
</dbReference>
<dbReference type="PANTHER" id="PTHR46401">
    <property type="entry name" value="GLYCOSYLTRANSFERASE WBBK-RELATED"/>
    <property type="match status" value="1"/>
</dbReference>
<dbReference type="PANTHER" id="PTHR46401:SF2">
    <property type="entry name" value="GLYCOSYLTRANSFERASE WBBK-RELATED"/>
    <property type="match status" value="1"/>
</dbReference>
<dbReference type="Gene3D" id="3.40.50.2000">
    <property type="entry name" value="Glycogen Phosphorylase B"/>
    <property type="match status" value="2"/>
</dbReference>
<dbReference type="InterPro" id="IPR028098">
    <property type="entry name" value="Glyco_trans_4-like_N"/>
</dbReference>
<dbReference type="EMBL" id="FTMA01000001">
    <property type="protein sequence ID" value="SIQ39167.1"/>
    <property type="molecule type" value="Genomic_DNA"/>
</dbReference>
<proteinExistence type="predicted"/>
<feature type="domain" description="Glycosyltransferase subfamily 4-like N-terminal" evidence="3">
    <location>
        <begin position="57"/>
        <end position="176"/>
    </location>
</feature>
<dbReference type="Pfam" id="PF00534">
    <property type="entry name" value="Glycos_transf_1"/>
    <property type="match status" value="1"/>
</dbReference>
<gene>
    <name evidence="4" type="ORF">SAMN05421797_1011624</name>
</gene>